<evidence type="ECO:0000313" key="2">
    <source>
        <dbReference type="Proteomes" id="UP000756921"/>
    </source>
</evidence>
<keyword evidence="2" id="KW-1185">Reference proteome</keyword>
<reference evidence="1" key="1">
    <citation type="journal article" date="2020" name="Mol. Plant Microbe Interact.">
        <title>Genome Sequence of the Biocontrol Agent Coniothyrium minitans strain Conio (IMI 134523).</title>
        <authorList>
            <person name="Patel D."/>
            <person name="Shittu T.A."/>
            <person name="Baroncelli R."/>
            <person name="Muthumeenakshi S."/>
            <person name="Osborne T.H."/>
            <person name="Janganan T.K."/>
            <person name="Sreenivasaprasad S."/>
        </authorList>
    </citation>
    <scope>NUCLEOTIDE SEQUENCE</scope>
    <source>
        <strain evidence="1">Conio</strain>
    </source>
</reference>
<sequence length="74" mass="8071">MVVHPRSPALIAHGSTVSRRYSDRITLLAGVQARQRRALATLALLPVKQTGITCDGTATNRLEIKMASVLSLWM</sequence>
<accession>A0A9P6KSU1</accession>
<organism evidence="1 2">
    <name type="scientific">Paraphaeosphaeria minitans</name>
    <dbReference type="NCBI Taxonomy" id="565426"/>
    <lineage>
        <taxon>Eukaryota</taxon>
        <taxon>Fungi</taxon>
        <taxon>Dikarya</taxon>
        <taxon>Ascomycota</taxon>
        <taxon>Pezizomycotina</taxon>
        <taxon>Dothideomycetes</taxon>
        <taxon>Pleosporomycetidae</taxon>
        <taxon>Pleosporales</taxon>
        <taxon>Massarineae</taxon>
        <taxon>Didymosphaeriaceae</taxon>
        <taxon>Paraphaeosphaeria</taxon>
    </lineage>
</organism>
<dbReference type="AlphaFoldDB" id="A0A9P6KSU1"/>
<evidence type="ECO:0000313" key="1">
    <source>
        <dbReference type="EMBL" id="KAF9738173.1"/>
    </source>
</evidence>
<dbReference type="Proteomes" id="UP000756921">
    <property type="component" value="Unassembled WGS sequence"/>
</dbReference>
<dbReference type="EMBL" id="WJXW01000003">
    <property type="protein sequence ID" value="KAF9738173.1"/>
    <property type="molecule type" value="Genomic_DNA"/>
</dbReference>
<gene>
    <name evidence="1" type="ORF">PMIN01_03456</name>
</gene>
<proteinExistence type="predicted"/>
<comment type="caution">
    <text evidence="1">The sequence shown here is derived from an EMBL/GenBank/DDBJ whole genome shotgun (WGS) entry which is preliminary data.</text>
</comment>
<protein>
    <submittedName>
        <fullName evidence="1">Uncharacterized protein</fullName>
    </submittedName>
</protein>
<name>A0A9P6KSU1_9PLEO</name>